<accession>K3Y280</accession>
<dbReference type="AlphaFoldDB" id="K3Y280"/>
<dbReference type="Gramene" id="KQL10438">
    <property type="protein sequence ID" value="KQL10438"/>
    <property type="gene ID" value="SETIT_008301mg"/>
</dbReference>
<dbReference type="OMA" id="WHNDDVI"/>
<dbReference type="PANTHER" id="PTHR33086">
    <property type="entry name" value="OS05G0468200 PROTEIN-RELATED"/>
    <property type="match status" value="1"/>
</dbReference>
<proteinExistence type="predicted"/>
<evidence type="ECO:0000259" key="1">
    <source>
        <dbReference type="Pfam" id="PF07762"/>
    </source>
</evidence>
<dbReference type="EMBL" id="AGNK02002397">
    <property type="status" value="NOT_ANNOTATED_CDS"/>
    <property type="molecule type" value="Genomic_DNA"/>
</dbReference>
<dbReference type="Pfam" id="PF07762">
    <property type="entry name" value="DUF1618"/>
    <property type="match status" value="1"/>
</dbReference>
<dbReference type="PANTHER" id="PTHR33086:SF51">
    <property type="entry name" value="OS06G0307900 PROTEIN"/>
    <property type="match status" value="1"/>
</dbReference>
<reference evidence="3" key="1">
    <citation type="journal article" date="2012" name="Nat. Biotechnol.">
        <title>Reference genome sequence of the model plant Setaria.</title>
        <authorList>
            <person name="Bennetzen J.L."/>
            <person name="Schmutz J."/>
            <person name="Wang H."/>
            <person name="Percifield R."/>
            <person name="Hawkins J."/>
            <person name="Pontaroli A.C."/>
            <person name="Estep M."/>
            <person name="Feng L."/>
            <person name="Vaughn J.N."/>
            <person name="Grimwood J."/>
            <person name="Jenkins J."/>
            <person name="Barry K."/>
            <person name="Lindquist E."/>
            <person name="Hellsten U."/>
            <person name="Deshpande S."/>
            <person name="Wang X."/>
            <person name="Wu X."/>
            <person name="Mitros T."/>
            <person name="Triplett J."/>
            <person name="Yang X."/>
            <person name="Ye C.Y."/>
            <person name="Mauro-Herrera M."/>
            <person name="Wang L."/>
            <person name="Li P."/>
            <person name="Sharma M."/>
            <person name="Sharma R."/>
            <person name="Ronald P.C."/>
            <person name="Panaud O."/>
            <person name="Kellogg E.A."/>
            <person name="Brutnell T.P."/>
            <person name="Doust A.N."/>
            <person name="Tuskan G.A."/>
            <person name="Rokhsar D."/>
            <person name="Devos K.M."/>
        </authorList>
    </citation>
    <scope>NUCLEOTIDE SEQUENCE [LARGE SCALE GENOMIC DNA]</scope>
    <source>
        <strain evidence="3">cv. Yugu1</strain>
    </source>
</reference>
<dbReference type="KEGG" id="sita:111257064"/>
<dbReference type="eggNOG" id="ENOG502R39X">
    <property type="taxonomic scope" value="Eukaryota"/>
</dbReference>
<gene>
    <name evidence="2" type="primary">LOC111257064</name>
</gene>
<dbReference type="Proteomes" id="UP000004995">
    <property type="component" value="Unassembled WGS sequence"/>
</dbReference>
<evidence type="ECO:0000313" key="3">
    <source>
        <dbReference type="Proteomes" id="UP000004995"/>
    </source>
</evidence>
<reference evidence="2" key="2">
    <citation type="submission" date="2018-08" db="UniProtKB">
        <authorList>
            <consortium name="EnsemblPlants"/>
        </authorList>
    </citation>
    <scope>IDENTIFICATION</scope>
    <source>
        <strain evidence="2">Yugu1</strain>
    </source>
</reference>
<name>K3Y280_SETIT</name>
<dbReference type="GeneID" id="111257064"/>
<organism evidence="2 3">
    <name type="scientific">Setaria italica</name>
    <name type="common">Foxtail millet</name>
    <name type="synonym">Panicum italicum</name>
    <dbReference type="NCBI Taxonomy" id="4555"/>
    <lineage>
        <taxon>Eukaryota</taxon>
        <taxon>Viridiplantae</taxon>
        <taxon>Streptophyta</taxon>
        <taxon>Embryophyta</taxon>
        <taxon>Tracheophyta</taxon>
        <taxon>Spermatophyta</taxon>
        <taxon>Magnoliopsida</taxon>
        <taxon>Liliopsida</taxon>
        <taxon>Poales</taxon>
        <taxon>Poaceae</taxon>
        <taxon>PACMAD clade</taxon>
        <taxon>Panicoideae</taxon>
        <taxon>Panicodae</taxon>
        <taxon>Paniceae</taxon>
        <taxon>Cenchrinae</taxon>
        <taxon>Setaria</taxon>
    </lineage>
</organism>
<dbReference type="HOGENOM" id="CLU_028076_0_0_1"/>
<dbReference type="EnsemblPlants" id="KQL10438">
    <property type="protein sequence ID" value="KQL10438"/>
    <property type="gene ID" value="SETIT_008301mg"/>
</dbReference>
<feature type="domain" description="DUF1618" evidence="1">
    <location>
        <begin position="208"/>
        <end position="333"/>
    </location>
</feature>
<dbReference type="RefSeq" id="XP_022681825.1">
    <property type="nucleotide sequence ID" value="XM_022826090.1"/>
</dbReference>
<sequence>MASSSSPAPLWVVLGRVALVQHDSVKDPGDLSVKLSLPPRASTLTVPMSVHPKPGYDDTDRHPYAIAAGDAGVLLHASRWPFVGFDLDRDPPGILLVARDFLAAAGPGKALATSVVRVPDRARTYQPGISSVRNVGLVSLPGSGGAEYVVAELRIAAGSDDDGRATLLTFRSGTDAWVQKDLSCPSMSGRRWMWSSHDVIAHDGKLWWVNLVWGLLGCDPFADEPVLHHVAFQETYPVVGHTAEDVVSRRMVRVSQGKVRFVEVARGRAHRQEETLVVVWTLVFGPSGFTFWKQQSATSLGRIWASDSYRATGLSATVPVLALLHPSNPDVVYFFLEKYLEMYLFGVSVSRSTVVHFVHNPFDLVKVVSGHRRPPPISWRHVLAWELPASLANGKANASNDQLKHG</sequence>
<keyword evidence="3" id="KW-1185">Reference proteome</keyword>
<dbReference type="InterPro" id="IPR011676">
    <property type="entry name" value="DUF1618"/>
</dbReference>
<evidence type="ECO:0000313" key="2">
    <source>
        <dbReference type="EnsemblPlants" id="KQL10438"/>
    </source>
</evidence>
<dbReference type="FunCoup" id="K3Y280">
    <property type="interactions" value="6"/>
</dbReference>
<protein>
    <recommendedName>
        <fullName evidence="1">DUF1618 domain-containing protein</fullName>
    </recommendedName>
</protein>
<dbReference type="InParanoid" id="K3Y280"/>